<name>A0A2T6GNR8_9PSED</name>
<dbReference type="RefSeq" id="WP_108544628.1">
    <property type="nucleotide sequence ID" value="NZ_PYJM01000002.1"/>
</dbReference>
<protein>
    <recommendedName>
        <fullName evidence="3">Nucleotidyl transferase AbiEii/AbiGii toxin family protein</fullName>
    </recommendedName>
</protein>
<proteinExistence type="predicted"/>
<evidence type="ECO:0008006" key="3">
    <source>
        <dbReference type="Google" id="ProtNLM"/>
    </source>
</evidence>
<dbReference type="AlphaFoldDB" id="A0A2T6GNR8"/>
<reference evidence="1 2" key="1">
    <citation type="submission" date="2018-03" db="EMBL/GenBank/DDBJ databases">
        <title>Draft genome sequence of the plant growth promoting rhizobacterium Pseudomonas protegens strain BNJ-SS-45 isolated from wheat (Triticum aestivum) rhizosphere.</title>
        <authorList>
            <person name="Bajpai A."/>
            <person name="Shende K."/>
            <person name="Meena N."/>
            <person name="Upadhyayula S.R."/>
            <person name="Suravajhala P."/>
            <person name="Medicherla K.M."/>
            <person name="Johri B.N."/>
        </authorList>
    </citation>
    <scope>NUCLEOTIDE SEQUENCE [LARGE SCALE GENOMIC DNA]</scope>
    <source>
        <strain evidence="1 2">BNJ-SS-45</strain>
    </source>
</reference>
<evidence type="ECO:0000313" key="1">
    <source>
        <dbReference type="EMBL" id="PUA45766.1"/>
    </source>
</evidence>
<accession>A0A2T6GNR8</accession>
<sequence length="250" mass="28386">MVRGLDRFREYFTDYADRYVMIGGVAAYLSMEEAGQAFRATRDLDIVLIIEALDPSFVARFWEFIRAGGYQIKQRNDQRPIFYRFMAPADTRFPVQIELFSRSPEGIDLAEGATLSPIPVDEAVSSLSTILLNDQYYDFLLAGMQQIDAITHIGADRLIPLKAHAWLNLTERQGKGEQIDSRNIRKHRNDVLSLSVLLAPHSTHLPGPIAEDLQQFLRQLAEQAVDPAAIGLTESLQQMIWRIRQAFHLA</sequence>
<evidence type="ECO:0000313" key="2">
    <source>
        <dbReference type="Proteomes" id="UP000244178"/>
    </source>
</evidence>
<organism evidence="1 2">
    <name type="scientific">Pseudomonas protegens</name>
    <dbReference type="NCBI Taxonomy" id="380021"/>
    <lineage>
        <taxon>Bacteria</taxon>
        <taxon>Pseudomonadati</taxon>
        <taxon>Pseudomonadota</taxon>
        <taxon>Gammaproteobacteria</taxon>
        <taxon>Pseudomonadales</taxon>
        <taxon>Pseudomonadaceae</taxon>
        <taxon>Pseudomonas</taxon>
    </lineage>
</organism>
<comment type="caution">
    <text evidence="1">The sequence shown here is derived from an EMBL/GenBank/DDBJ whole genome shotgun (WGS) entry which is preliminary data.</text>
</comment>
<gene>
    <name evidence="1" type="ORF">C5U62_09835</name>
</gene>
<dbReference type="Proteomes" id="UP000244178">
    <property type="component" value="Unassembled WGS sequence"/>
</dbReference>
<dbReference type="EMBL" id="PYJM01000002">
    <property type="protein sequence ID" value="PUA45766.1"/>
    <property type="molecule type" value="Genomic_DNA"/>
</dbReference>